<dbReference type="AlphaFoldDB" id="A0A369P4C8"/>
<dbReference type="GO" id="GO:0051539">
    <property type="term" value="F:4 iron, 4 sulfur cluster binding"/>
    <property type="evidence" value="ECO:0007669"/>
    <property type="project" value="UniProtKB-KW"/>
</dbReference>
<name>A0A369P4C8_9ACTN</name>
<dbReference type="RefSeq" id="WP_114548198.1">
    <property type="nucleotide sequence ID" value="NZ_DBGDPA010000039.1"/>
</dbReference>
<reference evidence="11 12" key="1">
    <citation type="journal article" date="2018" name="Elife">
        <title>Discovery and characterization of a prevalent human gut bacterial enzyme sufficient for the inactivation of a family of plant toxins.</title>
        <authorList>
            <person name="Koppel N."/>
            <person name="Bisanz J.E."/>
            <person name="Pandelia M.E."/>
            <person name="Turnbaugh P.J."/>
            <person name="Balskus E.P."/>
        </authorList>
    </citation>
    <scope>NUCLEOTIDE SEQUENCE [LARGE SCALE GENOMIC DNA]</scope>
    <source>
        <strain evidence="11 12">OB21 GAM 11</strain>
    </source>
</reference>
<evidence type="ECO:0000256" key="5">
    <source>
        <dbReference type="ARBA" id="ARBA00022723"/>
    </source>
</evidence>
<protein>
    <submittedName>
        <fullName evidence="11">Dimethylsulfoxide reductase, chain B</fullName>
    </submittedName>
</protein>
<comment type="caution">
    <text evidence="11">The sequence shown here is derived from an EMBL/GenBank/DDBJ whole genome shotgun (WGS) entry which is preliminary data.</text>
</comment>
<dbReference type="GO" id="GO:0046872">
    <property type="term" value="F:metal ion binding"/>
    <property type="evidence" value="ECO:0007669"/>
    <property type="project" value="UniProtKB-KW"/>
</dbReference>
<dbReference type="PANTHER" id="PTHR43177">
    <property type="entry name" value="PROTEIN NRFC"/>
    <property type="match status" value="1"/>
</dbReference>
<dbReference type="PANTHER" id="PTHR43177:SF5">
    <property type="entry name" value="ANAEROBIC DIMETHYL SULFOXIDE REDUCTASE CHAIN B-RELATED"/>
    <property type="match status" value="1"/>
</dbReference>
<evidence type="ECO:0000256" key="4">
    <source>
        <dbReference type="ARBA" id="ARBA00022485"/>
    </source>
</evidence>
<feature type="domain" description="4Fe-4S ferredoxin-type" evidence="10">
    <location>
        <begin position="3"/>
        <end position="31"/>
    </location>
</feature>
<sequence>MQYGFYFNGRRCTGCKTCVLACKDLHDLPSSIAFRQVYEYGGGSWRRQPDGTVTQDTFCYYVSVACNHCGNPACVRVCPTGAMHKDERGLVSVDAARCIGCGYCALSCPYRAPKVDRDAGRSVKCDGCTRRVAEGGAPVCVEACPLRALDFGPIDELREKYGAVADVPPLPDATATSPNLVLTPPAPAQADPDRVRAEGRVLNIREIV</sequence>
<proteinExistence type="predicted"/>
<dbReference type="PROSITE" id="PS00198">
    <property type="entry name" value="4FE4S_FER_1"/>
    <property type="match status" value="1"/>
</dbReference>
<evidence type="ECO:0000256" key="9">
    <source>
        <dbReference type="ARBA" id="ARBA00023014"/>
    </source>
</evidence>
<dbReference type="Gene3D" id="3.30.70.20">
    <property type="match status" value="2"/>
</dbReference>
<dbReference type="InterPro" id="IPR014297">
    <property type="entry name" value="DMSO_DmsB"/>
</dbReference>
<keyword evidence="9" id="KW-0411">Iron-sulfur</keyword>
<evidence type="ECO:0000256" key="7">
    <source>
        <dbReference type="ARBA" id="ARBA00022982"/>
    </source>
</evidence>
<evidence type="ECO:0000256" key="1">
    <source>
        <dbReference type="ARBA" id="ARBA00001966"/>
    </source>
</evidence>
<evidence type="ECO:0000313" key="11">
    <source>
        <dbReference type="EMBL" id="RDC46961.1"/>
    </source>
</evidence>
<keyword evidence="3" id="KW-0813">Transport</keyword>
<dbReference type="InterPro" id="IPR017900">
    <property type="entry name" value="4Fe4S_Fe_S_CS"/>
</dbReference>
<dbReference type="NCBIfam" id="TIGR02951">
    <property type="entry name" value="DMSO_dmsB"/>
    <property type="match status" value="1"/>
</dbReference>
<dbReference type="Pfam" id="PF12800">
    <property type="entry name" value="Fer4_4"/>
    <property type="match status" value="1"/>
</dbReference>
<accession>A0A369P4C8</accession>
<keyword evidence="6" id="KW-0677">Repeat</keyword>
<keyword evidence="8" id="KW-0408">Iron</keyword>
<dbReference type="EMBL" id="PPUT01000001">
    <property type="protein sequence ID" value="RDC46961.1"/>
    <property type="molecule type" value="Genomic_DNA"/>
</dbReference>
<comment type="cofactor">
    <cofactor evidence="1">
        <name>[4Fe-4S] cluster</name>
        <dbReference type="ChEBI" id="CHEBI:49883"/>
    </cofactor>
</comment>
<feature type="domain" description="4Fe-4S ferredoxin-type" evidence="10">
    <location>
        <begin position="58"/>
        <end position="88"/>
    </location>
</feature>
<evidence type="ECO:0000256" key="3">
    <source>
        <dbReference type="ARBA" id="ARBA00022448"/>
    </source>
</evidence>
<evidence type="ECO:0000256" key="2">
    <source>
        <dbReference type="ARBA" id="ARBA00003584"/>
    </source>
</evidence>
<feature type="domain" description="4Fe-4S ferredoxin-type" evidence="10">
    <location>
        <begin position="89"/>
        <end position="118"/>
    </location>
</feature>
<keyword evidence="4" id="KW-0004">4Fe-4S</keyword>
<keyword evidence="5" id="KW-0479">Metal-binding</keyword>
<comment type="function">
    <text evidence="2">Electron transfer subunit of the terminal reductase during anaerobic growth on various sulfoxide and N-oxide compounds.</text>
</comment>
<evidence type="ECO:0000313" key="12">
    <source>
        <dbReference type="Proteomes" id="UP000253805"/>
    </source>
</evidence>
<dbReference type="PROSITE" id="PS51379">
    <property type="entry name" value="4FE4S_FER_2"/>
    <property type="match status" value="3"/>
</dbReference>
<dbReference type="InterPro" id="IPR050954">
    <property type="entry name" value="ET_IronSulfur_Cluster-Binding"/>
</dbReference>
<dbReference type="SUPFAM" id="SSF54862">
    <property type="entry name" value="4Fe-4S ferredoxins"/>
    <property type="match status" value="1"/>
</dbReference>
<evidence type="ECO:0000256" key="8">
    <source>
        <dbReference type="ARBA" id="ARBA00023004"/>
    </source>
</evidence>
<dbReference type="Proteomes" id="UP000253805">
    <property type="component" value="Unassembled WGS sequence"/>
</dbReference>
<evidence type="ECO:0000256" key="6">
    <source>
        <dbReference type="ARBA" id="ARBA00022737"/>
    </source>
</evidence>
<keyword evidence="7" id="KW-0249">Electron transport</keyword>
<organism evidence="11 12">
    <name type="scientific">Adlercreutzia equolifaciens subsp. celatus</name>
    <dbReference type="NCBI Taxonomy" id="394340"/>
    <lineage>
        <taxon>Bacteria</taxon>
        <taxon>Bacillati</taxon>
        <taxon>Actinomycetota</taxon>
        <taxon>Coriobacteriia</taxon>
        <taxon>Eggerthellales</taxon>
        <taxon>Eggerthellaceae</taxon>
        <taxon>Adlercreutzia</taxon>
    </lineage>
</organism>
<dbReference type="InterPro" id="IPR017896">
    <property type="entry name" value="4Fe4S_Fe-S-bd"/>
</dbReference>
<dbReference type="Pfam" id="PF13247">
    <property type="entry name" value="Fer4_11"/>
    <property type="match status" value="1"/>
</dbReference>
<dbReference type="CDD" id="cd16371">
    <property type="entry name" value="DMSOR_beta_like"/>
    <property type="match status" value="1"/>
</dbReference>
<evidence type="ECO:0000259" key="10">
    <source>
        <dbReference type="PROSITE" id="PS51379"/>
    </source>
</evidence>
<gene>
    <name evidence="11" type="primary">dmsB</name>
    <name evidence="11" type="ORF">C1850_00500</name>
</gene>